<protein>
    <submittedName>
        <fullName evidence="1">Uncharacterized protein</fullName>
    </submittedName>
</protein>
<comment type="caution">
    <text evidence="1">The sequence shown here is derived from an EMBL/GenBank/DDBJ whole genome shotgun (WGS) entry which is preliminary data.</text>
</comment>
<accession>A0A2M8KTM1</accession>
<dbReference type="Proteomes" id="UP000229554">
    <property type="component" value="Unassembled WGS sequence"/>
</dbReference>
<organism evidence="1 2">
    <name type="scientific">Candidatus Roizmanbacteria bacterium CG10_big_fil_rev_8_21_14_0_10_39_6</name>
    <dbReference type="NCBI Taxonomy" id="1974853"/>
    <lineage>
        <taxon>Bacteria</taxon>
        <taxon>Candidatus Roizmaniibacteriota</taxon>
    </lineage>
</organism>
<gene>
    <name evidence="1" type="ORF">COU88_00635</name>
</gene>
<evidence type="ECO:0000313" key="2">
    <source>
        <dbReference type="Proteomes" id="UP000229554"/>
    </source>
</evidence>
<sequence>MIKKKTAPIKSTTQEFIEINEIDDEVVLLKDGSCALIIETSAINFSLLSQEEQETLIYSFGSLLNSLSFAIQIAIYSDKMNISDYLIYLSGKLNKQSNPTIRSWLVKYIDFVKSIVTKNTILKKRFFIIIPFSKLELGVKASVSTYSTDYILQRAKTALYPKRDHILRLLSRLGLKATILQKTEIVNFFYNLYNPHATGIDLIDASMFESYLVHGS</sequence>
<name>A0A2M8KTM1_9BACT</name>
<proteinExistence type="predicted"/>
<dbReference type="AlphaFoldDB" id="A0A2M8KTM1"/>
<reference evidence="2" key="1">
    <citation type="submission" date="2017-09" db="EMBL/GenBank/DDBJ databases">
        <title>Depth-based differentiation of microbial function through sediment-hosted aquifers and enrichment of novel symbionts in the deep terrestrial subsurface.</title>
        <authorList>
            <person name="Probst A.J."/>
            <person name="Ladd B."/>
            <person name="Jarett J.K."/>
            <person name="Geller-Mcgrath D.E."/>
            <person name="Sieber C.M.K."/>
            <person name="Emerson J.B."/>
            <person name="Anantharaman K."/>
            <person name="Thomas B.C."/>
            <person name="Malmstrom R."/>
            <person name="Stieglmeier M."/>
            <person name="Klingl A."/>
            <person name="Woyke T."/>
            <person name="Ryan C.M."/>
            <person name="Banfield J.F."/>
        </authorList>
    </citation>
    <scope>NUCLEOTIDE SEQUENCE [LARGE SCALE GENOMIC DNA]</scope>
</reference>
<dbReference type="EMBL" id="PFED01000026">
    <property type="protein sequence ID" value="PJE63230.1"/>
    <property type="molecule type" value="Genomic_DNA"/>
</dbReference>
<evidence type="ECO:0000313" key="1">
    <source>
        <dbReference type="EMBL" id="PJE63230.1"/>
    </source>
</evidence>